<dbReference type="InterPro" id="IPR018966">
    <property type="entry name" value="VTC_domain"/>
</dbReference>
<dbReference type="Gene3D" id="3.20.100.30">
    <property type="entry name" value="VTC, catalytic tunnel domain"/>
    <property type="match status" value="1"/>
</dbReference>
<dbReference type="EMBL" id="JBHSFV010000009">
    <property type="protein sequence ID" value="MFC4635170.1"/>
    <property type="molecule type" value="Genomic_DNA"/>
</dbReference>
<keyword evidence="3" id="KW-1185">Reference proteome</keyword>
<accession>A0ABV9I086</accession>
<dbReference type="Pfam" id="PF09359">
    <property type="entry name" value="VTC"/>
    <property type="match status" value="1"/>
</dbReference>
<comment type="caution">
    <text evidence="2">The sequence shown here is derived from an EMBL/GenBank/DDBJ whole genome shotgun (WGS) entry which is preliminary data.</text>
</comment>
<name>A0ABV9I086_9FLAO</name>
<dbReference type="Proteomes" id="UP001596043">
    <property type="component" value="Unassembled WGS sequence"/>
</dbReference>
<protein>
    <submittedName>
        <fullName evidence="2">VTC domain-containing protein</fullName>
    </submittedName>
</protein>
<evidence type="ECO:0000313" key="2">
    <source>
        <dbReference type="EMBL" id="MFC4635170.1"/>
    </source>
</evidence>
<sequence length="237" mass="27918">MGKAVAENNHRYERKFLYEGITPEDLIETVVLVNSFCFREIFHRRTVNNIYYDDQSMSFYHQNVSGDELRDKYRLRWYGDAFESISNPVLEIKKKYGVVGDKLSFALSGNTYNLHDQPLAEIQKIIHQNIGENHTRELALKLSNLTPSLYNSYERRYFLSDCGNYRITIDYNMVFYNPHFSEYTMTKAQLPDVVLELKYKVINDKESRKLTQTLSARLSKNSKYVRGIDLIHHQQSS</sequence>
<reference evidence="3" key="1">
    <citation type="journal article" date="2019" name="Int. J. Syst. Evol. Microbiol.">
        <title>The Global Catalogue of Microorganisms (GCM) 10K type strain sequencing project: providing services to taxonomists for standard genome sequencing and annotation.</title>
        <authorList>
            <consortium name="The Broad Institute Genomics Platform"/>
            <consortium name="The Broad Institute Genome Sequencing Center for Infectious Disease"/>
            <person name="Wu L."/>
            <person name="Ma J."/>
        </authorList>
    </citation>
    <scope>NUCLEOTIDE SEQUENCE [LARGE SCALE GENOMIC DNA]</scope>
    <source>
        <strain evidence="3">YJ-61-S</strain>
    </source>
</reference>
<proteinExistence type="predicted"/>
<organism evidence="2 3">
    <name type="scientific">Dokdonia ponticola</name>
    <dbReference type="NCBI Taxonomy" id="2041041"/>
    <lineage>
        <taxon>Bacteria</taxon>
        <taxon>Pseudomonadati</taxon>
        <taxon>Bacteroidota</taxon>
        <taxon>Flavobacteriia</taxon>
        <taxon>Flavobacteriales</taxon>
        <taxon>Flavobacteriaceae</taxon>
        <taxon>Dokdonia</taxon>
    </lineage>
</organism>
<gene>
    <name evidence="2" type="ORF">ACFO3O_14760</name>
</gene>
<feature type="domain" description="VTC" evidence="1">
    <location>
        <begin position="43"/>
        <end position="231"/>
    </location>
</feature>
<evidence type="ECO:0000259" key="1">
    <source>
        <dbReference type="Pfam" id="PF09359"/>
    </source>
</evidence>
<evidence type="ECO:0000313" key="3">
    <source>
        <dbReference type="Proteomes" id="UP001596043"/>
    </source>
</evidence>
<dbReference type="InterPro" id="IPR042267">
    <property type="entry name" value="VTC_sf"/>
</dbReference>